<dbReference type="AlphaFoldDB" id="A0A2H0RF92"/>
<evidence type="ECO:0000256" key="2">
    <source>
        <dbReference type="SAM" id="SignalP"/>
    </source>
</evidence>
<accession>A0A2H0RF92</accession>
<comment type="caution">
    <text evidence="3">The sequence shown here is derived from an EMBL/GenBank/DDBJ whole genome shotgun (WGS) entry which is preliminary data.</text>
</comment>
<protein>
    <submittedName>
        <fullName evidence="3">Uncharacterized protein</fullName>
    </submittedName>
</protein>
<evidence type="ECO:0000313" key="3">
    <source>
        <dbReference type="EMBL" id="PIR45100.1"/>
    </source>
</evidence>
<feature type="compositionally biased region" description="Basic and acidic residues" evidence="1">
    <location>
        <begin position="87"/>
        <end position="103"/>
    </location>
</feature>
<sequence>MPLVATLLIGLLAAVGVSSAFPRASEVSSPAQVERRVGLPSPISSSRETPPPSALSRFLRISWDNAPAKQAPEPSSIGTERPTPTPSKDESVPKTFSENKKSFSDSSPTIFKSIFTPLTTPFASIAETDNNKTDLSTEQFFLRARTANEPLTGVNGLGSMQITRANAGVRGSNFGGPTDTYALTETVPGVGTVQEIIAQGGSGLAMSWDQFNALPPEFRLPDSDARVQALFARGLRPGAIGRLNPQAPYVAIPDSSVPPGTRLIVTDDVTGYQEIVIKVDAGPGSWTGKGIDMSPGLEQRMGGGNHTLSYAIVSDQNAPIGPVSGAVIPYDTPVSGSSAGGGFAGGPSFPLPSGGAGAYPADIGAWVDRSAENVCYKHMSSAGRSSQYNKVETCNSGYRWNEDRDRPIPVKDCGKRATGAGGMTENRCEESATFAAGKSPLYACLWLACKAGNNAIWDKETNTCGCDDGKGNTNLALGSSGLGNTADRLPSSRGDGDGGDDLSPDTDKTPPPVVVTGGSTNQERLDNFNREQQAAGNAARVVLKSSSVNIRDLAPASMDRMAAMAAACNCEVVVTAGVPTTHRHTSHLPGGINFDVRSRDPATGAEAPIMNYLRTSAANGIAQVHPSSYGKVYVFNGFEVIHETSNPNASGPHTHVQNNQTRRPYRP</sequence>
<feature type="region of interest" description="Disordered" evidence="1">
    <location>
        <begin position="67"/>
        <end position="106"/>
    </location>
</feature>
<feature type="region of interest" description="Disordered" evidence="1">
    <location>
        <begin position="24"/>
        <end position="54"/>
    </location>
</feature>
<dbReference type="Proteomes" id="UP000228767">
    <property type="component" value="Unassembled WGS sequence"/>
</dbReference>
<feature type="signal peptide" evidence="2">
    <location>
        <begin position="1"/>
        <end position="20"/>
    </location>
</feature>
<dbReference type="EMBL" id="PCYI01000006">
    <property type="protein sequence ID" value="PIR45100.1"/>
    <property type="molecule type" value="Genomic_DNA"/>
</dbReference>
<feature type="chain" id="PRO_5013789357" evidence="2">
    <location>
        <begin position="21"/>
        <end position="667"/>
    </location>
</feature>
<evidence type="ECO:0000256" key="1">
    <source>
        <dbReference type="SAM" id="MobiDB-lite"/>
    </source>
</evidence>
<feature type="region of interest" description="Disordered" evidence="1">
    <location>
        <begin position="644"/>
        <end position="667"/>
    </location>
</feature>
<organism evidence="3 4">
    <name type="scientific">Candidatus Vogelbacteria bacterium CG10_big_fil_rev_8_21_14_0_10_51_16</name>
    <dbReference type="NCBI Taxonomy" id="1975045"/>
    <lineage>
        <taxon>Bacteria</taxon>
        <taxon>Candidatus Vogeliibacteriota</taxon>
    </lineage>
</organism>
<reference evidence="3 4" key="1">
    <citation type="submission" date="2017-09" db="EMBL/GenBank/DDBJ databases">
        <title>Depth-based differentiation of microbial function through sediment-hosted aquifers and enrichment of novel symbionts in the deep terrestrial subsurface.</title>
        <authorList>
            <person name="Probst A.J."/>
            <person name="Ladd B."/>
            <person name="Jarett J.K."/>
            <person name="Geller-Mcgrath D.E."/>
            <person name="Sieber C.M."/>
            <person name="Emerson J.B."/>
            <person name="Anantharaman K."/>
            <person name="Thomas B.C."/>
            <person name="Malmstrom R."/>
            <person name="Stieglmeier M."/>
            <person name="Klingl A."/>
            <person name="Woyke T."/>
            <person name="Ryan C.M."/>
            <person name="Banfield J.F."/>
        </authorList>
    </citation>
    <scope>NUCLEOTIDE SEQUENCE [LARGE SCALE GENOMIC DNA]</scope>
    <source>
        <strain evidence="3">CG10_big_fil_rev_8_21_14_0_10_51_16</strain>
    </source>
</reference>
<gene>
    <name evidence="3" type="ORF">COV10_01070</name>
</gene>
<feature type="region of interest" description="Disordered" evidence="1">
    <location>
        <begin position="477"/>
        <end position="523"/>
    </location>
</feature>
<name>A0A2H0RF92_9BACT</name>
<proteinExistence type="predicted"/>
<evidence type="ECO:0000313" key="4">
    <source>
        <dbReference type="Proteomes" id="UP000228767"/>
    </source>
</evidence>
<keyword evidence="2" id="KW-0732">Signal</keyword>